<dbReference type="AlphaFoldDB" id="A0AB39USW5"/>
<evidence type="ECO:0000313" key="7">
    <source>
        <dbReference type="EMBL" id="XDT71112.1"/>
    </source>
</evidence>
<evidence type="ECO:0000256" key="2">
    <source>
        <dbReference type="ARBA" id="ARBA00022603"/>
    </source>
</evidence>
<feature type="active site" evidence="6">
    <location>
        <position position="388"/>
    </location>
</feature>
<evidence type="ECO:0000256" key="4">
    <source>
        <dbReference type="ARBA" id="ARBA00022691"/>
    </source>
</evidence>
<dbReference type="EMBL" id="CP154858">
    <property type="protein sequence ID" value="XDT71112.1"/>
    <property type="molecule type" value="Genomic_DNA"/>
</dbReference>
<dbReference type="KEGG" id="tcd:AAIA72_09865"/>
<dbReference type="CDD" id="cd02440">
    <property type="entry name" value="AdoMet_MTases"/>
    <property type="match status" value="1"/>
</dbReference>
<accession>A0AB39USW5</accession>
<protein>
    <submittedName>
        <fullName evidence="7">Cyclopropane-fatty-acyl-phospholipid synthase family protein</fullName>
        <ecNumber evidence="7">2.1.1.-</ecNumber>
    </submittedName>
</protein>
<evidence type="ECO:0000256" key="5">
    <source>
        <dbReference type="ARBA" id="ARBA00023098"/>
    </source>
</evidence>
<dbReference type="InterPro" id="IPR003333">
    <property type="entry name" value="CMAS"/>
</dbReference>
<keyword evidence="2 7" id="KW-0489">Methyltransferase</keyword>
<dbReference type="PANTHER" id="PTHR43667:SF2">
    <property type="entry name" value="FATTY ACID C-METHYL TRANSFERASE"/>
    <property type="match status" value="1"/>
</dbReference>
<sequence length="421" mass="47579">MNMPLMTPPLATLDRPARLARSLILKRLRQLENGSLTLVDSEGRETFGDPQGAELAVTLTVLNGQFYTRLMLGGPNGAAESYLEGEWACSDLTALIRLLLRNRDVLEGFGRGLAAVRSAADWLWHALNRNTRSGSRKNIAAHYDLGNDFFRLFLDSRLMYSSALYRTGQETLEEASEAKLRHICDKLMLTPDDHLLEVGTGWGGLAIYAARHYGCRVTTTTLSREQYEEAQRRVAEAGLDDRVTLLLEDYRDLTGTYDKVVSVEMVEAVGHQYLDTYFRTLHDRLKPGGQALIQAITIDDQRYEAALNEVDYIKRYIFPGSFIPCVSVLTSSAAQAGLRLFNLEDIGASYALTLRAWRERFEAKLDTVRALGYDERFIRMWRFYLCYCEGGFLERAISDVHLLLTRDGADRPQWLGQASHV</sequence>
<gene>
    <name evidence="7" type="ORF">AAIA72_09865</name>
</gene>
<evidence type="ECO:0000256" key="3">
    <source>
        <dbReference type="ARBA" id="ARBA00022679"/>
    </source>
</evidence>
<evidence type="ECO:0000256" key="1">
    <source>
        <dbReference type="ARBA" id="ARBA00010815"/>
    </source>
</evidence>
<dbReference type="GO" id="GO:0008168">
    <property type="term" value="F:methyltransferase activity"/>
    <property type="evidence" value="ECO:0007669"/>
    <property type="project" value="UniProtKB-KW"/>
</dbReference>
<dbReference type="GO" id="GO:0008610">
    <property type="term" value="P:lipid biosynthetic process"/>
    <property type="evidence" value="ECO:0007669"/>
    <property type="project" value="InterPro"/>
</dbReference>
<dbReference type="EC" id="2.1.1.-" evidence="7"/>
<dbReference type="InterPro" id="IPR050723">
    <property type="entry name" value="CFA/CMAS"/>
</dbReference>
<keyword evidence="3 7" id="KW-0808">Transferase</keyword>
<keyword evidence="4" id="KW-0949">S-adenosyl-L-methionine</keyword>
<name>A0AB39USW5_9GAMM</name>
<dbReference type="Pfam" id="PF02353">
    <property type="entry name" value="CMAS"/>
    <property type="match status" value="1"/>
</dbReference>
<reference evidence="7" key="1">
    <citation type="submission" date="2024-05" db="EMBL/GenBank/DDBJ databases">
        <title>Genome sequencing of novel strain.</title>
        <authorList>
            <person name="Ganbat D."/>
            <person name="Ganbat S."/>
            <person name="Lee S.-J."/>
        </authorList>
    </citation>
    <scope>NUCLEOTIDE SEQUENCE</scope>
    <source>
        <strain evidence="7">SMD15-11</strain>
    </source>
</reference>
<keyword evidence="5" id="KW-0443">Lipid metabolism</keyword>
<evidence type="ECO:0000256" key="6">
    <source>
        <dbReference type="PIRSR" id="PIRSR003085-1"/>
    </source>
</evidence>
<proteinExistence type="inferred from homology"/>
<dbReference type="RefSeq" id="WP_369600151.1">
    <property type="nucleotide sequence ID" value="NZ_CP154858.1"/>
</dbReference>
<comment type="similarity">
    <text evidence="1">Belongs to the CFA/CMAS family.</text>
</comment>
<dbReference type="PANTHER" id="PTHR43667">
    <property type="entry name" value="CYCLOPROPANE-FATTY-ACYL-PHOSPHOLIPID SYNTHASE"/>
    <property type="match status" value="1"/>
</dbReference>
<dbReference type="GO" id="GO:0032259">
    <property type="term" value="P:methylation"/>
    <property type="evidence" value="ECO:0007669"/>
    <property type="project" value="UniProtKB-KW"/>
</dbReference>
<organism evidence="7">
    <name type="scientific">Thermohahella caldifontis</name>
    <dbReference type="NCBI Taxonomy" id="3142973"/>
    <lineage>
        <taxon>Bacteria</taxon>
        <taxon>Pseudomonadati</taxon>
        <taxon>Pseudomonadota</taxon>
        <taxon>Gammaproteobacteria</taxon>
        <taxon>Oceanospirillales</taxon>
        <taxon>Hahellaceae</taxon>
        <taxon>Thermohahella</taxon>
    </lineage>
</organism>
<dbReference type="Gene3D" id="3.40.50.150">
    <property type="entry name" value="Vaccinia Virus protein VP39"/>
    <property type="match status" value="1"/>
</dbReference>
<dbReference type="SUPFAM" id="SSF53335">
    <property type="entry name" value="S-adenosyl-L-methionine-dependent methyltransferases"/>
    <property type="match status" value="1"/>
</dbReference>
<dbReference type="PIRSF" id="PIRSF003085">
    <property type="entry name" value="CMAS"/>
    <property type="match status" value="1"/>
</dbReference>
<dbReference type="InterPro" id="IPR029063">
    <property type="entry name" value="SAM-dependent_MTases_sf"/>
</dbReference>